<dbReference type="Pfam" id="PF02883">
    <property type="entry name" value="Alpha_adaptinC2"/>
    <property type="match status" value="1"/>
</dbReference>
<proteinExistence type="inferred from homology"/>
<evidence type="ECO:0000259" key="9">
    <source>
        <dbReference type="SMART" id="SM01020"/>
    </source>
</evidence>
<dbReference type="SUPFAM" id="SSF55711">
    <property type="entry name" value="Subdomain of clathrin and coatomer appendage domain"/>
    <property type="match status" value="1"/>
</dbReference>
<evidence type="ECO:0000256" key="4">
    <source>
        <dbReference type="ARBA" id="ARBA00022990"/>
    </source>
</evidence>
<organism evidence="10 11">
    <name type="scientific">Acropora cervicornis</name>
    <name type="common">Staghorn coral</name>
    <dbReference type="NCBI Taxonomy" id="6130"/>
    <lineage>
        <taxon>Eukaryota</taxon>
        <taxon>Metazoa</taxon>
        <taxon>Cnidaria</taxon>
        <taxon>Anthozoa</taxon>
        <taxon>Hexacorallia</taxon>
        <taxon>Scleractinia</taxon>
        <taxon>Astrocoeniina</taxon>
        <taxon>Acroporidae</taxon>
        <taxon>Acropora</taxon>
    </lineage>
</organism>
<accession>A0AAD9V5S2</accession>
<dbReference type="Pfam" id="PF09066">
    <property type="entry name" value="B2-adapt-app_C"/>
    <property type="match status" value="1"/>
</dbReference>
<dbReference type="InterPro" id="IPR013041">
    <property type="entry name" value="Clathrin_app_Ig-like_sf"/>
</dbReference>
<evidence type="ECO:0000256" key="7">
    <source>
        <dbReference type="SAM" id="MobiDB-lite"/>
    </source>
</evidence>
<gene>
    <name evidence="10" type="ORF">P5673_014542</name>
</gene>
<dbReference type="FunFam" id="3.30.310.10:FF:000003">
    <property type="entry name" value="AP complex subunit beta"/>
    <property type="match status" value="1"/>
</dbReference>
<dbReference type="GO" id="GO:0012505">
    <property type="term" value="C:endomembrane system"/>
    <property type="evidence" value="ECO:0007669"/>
    <property type="project" value="UniProtKB-SubCell"/>
</dbReference>
<dbReference type="SMART" id="SM01020">
    <property type="entry name" value="B2-adapt-app_C"/>
    <property type="match status" value="1"/>
</dbReference>
<dbReference type="AlphaFoldDB" id="A0AAD9V5S2"/>
<evidence type="ECO:0000313" key="10">
    <source>
        <dbReference type="EMBL" id="KAK2562276.1"/>
    </source>
</evidence>
<feature type="region of interest" description="Disordered" evidence="7">
    <location>
        <begin position="651"/>
        <end position="690"/>
    </location>
</feature>
<dbReference type="InterPro" id="IPR009028">
    <property type="entry name" value="Coatomer/calthrin_app_sub_C"/>
</dbReference>
<feature type="domain" description="Beta-adaptin appendage C-terminal subdomain" evidence="9">
    <location>
        <begin position="888"/>
        <end position="1016"/>
    </location>
</feature>
<feature type="domain" description="Clathrin adaptor alpha/beta/gamma-adaptin appendage Ig-like subdomain" evidence="8">
    <location>
        <begin position="769"/>
        <end position="879"/>
    </location>
</feature>
<dbReference type="InterPro" id="IPR016024">
    <property type="entry name" value="ARM-type_fold"/>
</dbReference>
<dbReference type="Gene3D" id="1.25.10.10">
    <property type="entry name" value="Leucine-rich Repeat Variant"/>
    <property type="match status" value="1"/>
</dbReference>
<dbReference type="SMART" id="SM00809">
    <property type="entry name" value="Alpha_adaptinC2"/>
    <property type="match status" value="1"/>
</dbReference>
<dbReference type="GO" id="GO:0030131">
    <property type="term" value="C:clathrin adaptor complex"/>
    <property type="evidence" value="ECO:0007669"/>
    <property type="project" value="InterPro"/>
</dbReference>
<dbReference type="InterPro" id="IPR015151">
    <property type="entry name" value="B-adaptin_app_sub_C"/>
</dbReference>
<dbReference type="InterPro" id="IPR026739">
    <property type="entry name" value="AP_beta"/>
</dbReference>
<dbReference type="GO" id="GO:0006886">
    <property type="term" value="P:intracellular protein transport"/>
    <property type="evidence" value="ECO:0007669"/>
    <property type="project" value="InterPro"/>
</dbReference>
<evidence type="ECO:0000256" key="5">
    <source>
        <dbReference type="ARBA" id="ARBA00023136"/>
    </source>
</evidence>
<dbReference type="Proteomes" id="UP001249851">
    <property type="component" value="Unassembled WGS sequence"/>
</dbReference>
<keyword evidence="3" id="KW-0653">Protein transport</keyword>
<dbReference type="Gene3D" id="3.30.310.10">
    <property type="entry name" value="TATA-Binding Protein"/>
    <property type="match status" value="1"/>
</dbReference>
<keyword evidence="5" id="KW-0472">Membrane</keyword>
<feature type="compositionally biased region" description="Pro residues" evidence="7">
    <location>
        <begin position="673"/>
        <end position="687"/>
    </location>
</feature>
<reference evidence="10" key="2">
    <citation type="journal article" date="2023" name="Science">
        <title>Genomic signatures of disease resistance in endangered staghorn corals.</title>
        <authorList>
            <person name="Vollmer S.V."/>
            <person name="Selwyn J.D."/>
            <person name="Despard B.A."/>
            <person name="Roesel C.L."/>
        </authorList>
    </citation>
    <scope>NUCLEOTIDE SEQUENCE</scope>
    <source>
        <strain evidence="10">K2</strain>
    </source>
</reference>
<dbReference type="GO" id="GO:0016192">
    <property type="term" value="P:vesicle-mediated transport"/>
    <property type="evidence" value="ECO:0007669"/>
    <property type="project" value="InterPro"/>
</dbReference>
<dbReference type="InterPro" id="IPR002553">
    <property type="entry name" value="Clathrin/coatomer_adapt-like_N"/>
</dbReference>
<keyword evidence="2" id="KW-0813">Transport</keyword>
<dbReference type="SMART" id="SM00185">
    <property type="entry name" value="ARM"/>
    <property type="match status" value="2"/>
</dbReference>
<dbReference type="PANTHER" id="PTHR11134">
    <property type="entry name" value="ADAPTOR COMPLEX SUBUNIT BETA FAMILY MEMBER"/>
    <property type="match status" value="1"/>
</dbReference>
<dbReference type="InterPro" id="IPR012295">
    <property type="entry name" value="TBP_dom_sf"/>
</dbReference>
<dbReference type="InterPro" id="IPR008152">
    <property type="entry name" value="Clathrin_a/b/g-adaptin_app_Ig"/>
</dbReference>
<evidence type="ECO:0000256" key="1">
    <source>
        <dbReference type="ARBA" id="ARBA00006613"/>
    </source>
</evidence>
<dbReference type="SUPFAM" id="SSF49348">
    <property type="entry name" value="Clathrin adaptor appendage domain"/>
    <property type="match status" value="1"/>
</dbReference>
<comment type="subcellular location">
    <subcellularLocation>
        <location evidence="6">Endomembrane system</location>
        <topology evidence="6">Peripheral membrane protein</topology>
        <orientation evidence="6">Cytoplasmic side</orientation>
    </subcellularLocation>
</comment>
<protein>
    <submittedName>
        <fullName evidence="10">AP-2 complex subunit beta</fullName>
    </submittedName>
</protein>
<evidence type="ECO:0000313" key="11">
    <source>
        <dbReference type="Proteomes" id="UP001249851"/>
    </source>
</evidence>
<evidence type="ECO:0000259" key="8">
    <source>
        <dbReference type="SMART" id="SM00809"/>
    </source>
</evidence>
<dbReference type="EMBL" id="JARQWQ010000029">
    <property type="protein sequence ID" value="KAK2562276.1"/>
    <property type="molecule type" value="Genomic_DNA"/>
</dbReference>
<sequence>MARESYSFQLMIQGRNIKKGTVVRRLDCAIEQRSAQWAVLSLFEQLGHCNCKEVQIEYAYMKQWCINLAGEIFELKAELNSDKKDRKKEAVKKVIASMTVGKDVSSLFPDVVNCMQTDNLELKKLVYLYLMNYAKSQPDMAIMAVNTFVKDCEDPNPLIRALAVRTMGCIRVDKITEYLCEPLRKCLKDEDPYVRKTAAVCVAKLHDINSQLVEDQGFLDSLRDLLSDSNPMVVANAVAALSEISDASPTAAAMMEINSQTINKLLTALNECTEWGQIFILDSLAQYTPKDDREAQSICERVTPRLSHANAAVVLSAVKVLMKYIEIMTPSSSYVQNLIKKLSPPLVTLLSSEPEVQYVALRNINLIVQKRSDILKNEMKVFFVKYNDPIYVKLEKLDIMIRLANQQNIAQVLAELKEYATEVDVDFVRKSVRAIGRCAIKVEQSAERCVSTLLDLIQTKVNYVVQEAIIVIKDIFRKYPNKYESIISTLCENLDSLDEPEARASMIWIIGEYAERIDNAAELLESFLEGFQDENSQVQLQLLTSIVKLFLKRPTDTQELVQQVLSLATQDSDNPDLRDRGYIYWRLLSTDPVAAKEVVLAEKPLISEETDLLEPTLLDELICNISTLASVYHKPPSSFVEGRTAARRFTLPPRAEPSPGAETEEVVPASQPAAPPPAVVPAAPPAAAPSTDSLLGDLLMDIAPTQPAAAPSMPPAQQAPGGGVMDLLGEDFSGLQVGGDPSPAQPAMAGGLGDLFSLSGGIGLQSGMYSAPKQVWLPAVRGKGAEVTGTFSRRQGQIYMDMTISNKAMQAMGQFAIQFNKNSFGLIPASPLNIPTPLLSNSKADTSLPVNTNGPVQRMDPLNNLQVAIKNNLDVFYFSCTVPYNVLFTEDGQMDRKVFLATWKDIPAANEVQNQISDVNFSSDVAQSKLSANNIFTIAKRTVEGQDMLYQSVKFTNGIWVLAELKMQPGNPAAQERISSFKYVDFFLSSALQLSLKTRATDVVMGVQAMYETILHN</sequence>
<dbReference type="InterPro" id="IPR011989">
    <property type="entry name" value="ARM-like"/>
</dbReference>
<dbReference type="FunFam" id="1.25.10.10:FF:000002">
    <property type="entry name" value="AP complex subunit beta"/>
    <property type="match status" value="1"/>
</dbReference>
<keyword evidence="11" id="KW-1185">Reference proteome</keyword>
<dbReference type="FunFam" id="2.60.40.1150:FF:000001">
    <property type="entry name" value="AP complex subunit beta"/>
    <property type="match status" value="1"/>
</dbReference>
<name>A0AAD9V5S2_ACRCE</name>
<keyword evidence="4" id="KW-0007">Acetylation</keyword>
<evidence type="ECO:0000256" key="3">
    <source>
        <dbReference type="ARBA" id="ARBA00022927"/>
    </source>
</evidence>
<evidence type="ECO:0000256" key="6">
    <source>
        <dbReference type="ARBA" id="ARBA00029433"/>
    </source>
</evidence>
<comment type="similarity">
    <text evidence="1">Belongs to the adaptor complexes large subunit family.</text>
</comment>
<comment type="caution">
    <text evidence="10">The sequence shown here is derived from an EMBL/GenBank/DDBJ whole genome shotgun (WGS) entry which is preliminary data.</text>
</comment>
<dbReference type="GO" id="GO:0031410">
    <property type="term" value="C:cytoplasmic vesicle"/>
    <property type="evidence" value="ECO:0007669"/>
    <property type="project" value="UniProtKB-ARBA"/>
</dbReference>
<dbReference type="SUPFAM" id="SSF48371">
    <property type="entry name" value="ARM repeat"/>
    <property type="match status" value="1"/>
</dbReference>
<evidence type="ECO:0000256" key="2">
    <source>
        <dbReference type="ARBA" id="ARBA00022448"/>
    </source>
</evidence>
<reference evidence="10" key="1">
    <citation type="journal article" date="2023" name="G3 (Bethesda)">
        <title>Whole genome assembly and annotation of the endangered Caribbean coral Acropora cervicornis.</title>
        <authorList>
            <person name="Selwyn J.D."/>
            <person name="Vollmer S.V."/>
        </authorList>
    </citation>
    <scope>NUCLEOTIDE SEQUENCE</scope>
    <source>
        <strain evidence="10">K2</strain>
    </source>
</reference>
<dbReference type="InterPro" id="IPR013037">
    <property type="entry name" value="Clathrin_b-adaptin_app_Ig-like"/>
</dbReference>
<dbReference type="Gene3D" id="2.60.40.1150">
    <property type="match status" value="1"/>
</dbReference>
<dbReference type="Pfam" id="PF01602">
    <property type="entry name" value="Adaptin_N"/>
    <property type="match status" value="1"/>
</dbReference>
<dbReference type="InterPro" id="IPR000225">
    <property type="entry name" value="Armadillo"/>
</dbReference>